<evidence type="ECO:0000256" key="5">
    <source>
        <dbReference type="ARBA" id="ARBA00021006"/>
    </source>
</evidence>
<dbReference type="GO" id="GO:0042773">
    <property type="term" value="P:ATP synthesis coupled electron transport"/>
    <property type="evidence" value="ECO:0007669"/>
    <property type="project" value="InterPro"/>
</dbReference>
<organism evidence="20">
    <name type="scientific">Apocrypta bakeri</name>
    <name type="common">Parasitic fig wasp</name>
    <dbReference type="NCBI Taxonomy" id="490712"/>
    <lineage>
        <taxon>Eukaryota</taxon>
        <taxon>Metazoa</taxon>
        <taxon>Ecdysozoa</taxon>
        <taxon>Arthropoda</taxon>
        <taxon>Hexapoda</taxon>
        <taxon>Insecta</taxon>
        <taxon>Pterygota</taxon>
        <taxon>Neoptera</taxon>
        <taxon>Endopterygota</taxon>
        <taxon>Hymenoptera</taxon>
        <taxon>Apocrita</taxon>
        <taxon>Proctotrupomorpha</taxon>
        <taxon>Chalcidoidea</taxon>
        <taxon>Pteromalidae</taxon>
        <taxon>Sycoryctinae</taxon>
        <taxon>Apocryptini</taxon>
        <taxon>Apocrypta</taxon>
    </lineage>
</organism>
<dbReference type="GO" id="GO:0048039">
    <property type="term" value="F:ubiquinone binding"/>
    <property type="evidence" value="ECO:0007669"/>
    <property type="project" value="TreeGrafter"/>
</dbReference>
<feature type="transmembrane region" description="Helical" evidence="17">
    <location>
        <begin position="346"/>
        <end position="367"/>
    </location>
</feature>
<dbReference type="InterPro" id="IPR000260">
    <property type="entry name" value="NADH4_N"/>
</dbReference>
<comment type="catalytic activity">
    <reaction evidence="16 17">
        <text>a ubiquinone + NADH + 5 H(+)(in) = a ubiquinol + NAD(+) + 4 H(+)(out)</text>
        <dbReference type="Rhea" id="RHEA:29091"/>
        <dbReference type="Rhea" id="RHEA-COMP:9565"/>
        <dbReference type="Rhea" id="RHEA-COMP:9566"/>
        <dbReference type="ChEBI" id="CHEBI:15378"/>
        <dbReference type="ChEBI" id="CHEBI:16389"/>
        <dbReference type="ChEBI" id="CHEBI:17976"/>
        <dbReference type="ChEBI" id="CHEBI:57540"/>
        <dbReference type="ChEBI" id="CHEBI:57945"/>
        <dbReference type="EC" id="7.1.1.2"/>
    </reaction>
</comment>
<evidence type="ECO:0000256" key="4">
    <source>
        <dbReference type="ARBA" id="ARBA00012944"/>
    </source>
</evidence>
<dbReference type="EMBL" id="MT906648">
    <property type="protein sequence ID" value="QST21670.1"/>
    <property type="molecule type" value="Genomic_DNA"/>
</dbReference>
<dbReference type="AlphaFoldDB" id="A0A8A1S204"/>
<evidence type="ECO:0000256" key="16">
    <source>
        <dbReference type="ARBA" id="ARBA00049551"/>
    </source>
</evidence>
<evidence type="ECO:0000256" key="2">
    <source>
        <dbReference type="ARBA" id="ARBA00004225"/>
    </source>
</evidence>
<evidence type="ECO:0000256" key="14">
    <source>
        <dbReference type="ARBA" id="ARBA00023128"/>
    </source>
</evidence>
<dbReference type="Pfam" id="PF01059">
    <property type="entry name" value="Oxidored_q5_N"/>
    <property type="match status" value="1"/>
</dbReference>
<dbReference type="InterPro" id="IPR003918">
    <property type="entry name" value="NADH_UbQ_OxRdtase"/>
</dbReference>
<evidence type="ECO:0000256" key="1">
    <source>
        <dbReference type="ARBA" id="ARBA00003257"/>
    </source>
</evidence>
<evidence type="ECO:0000259" key="19">
    <source>
        <dbReference type="Pfam" id="PF01059"/>
    </source>
</evidence>
<keyword evidence="6 17" id="KW-0813">Transport</keyword>
<dbReference type="GO" id="GO:0003954">
    <property type="term" value="F:NADH dehydrogenase activity"/>
    <property type="evidence" value="ECO:0007669"/>
    <property type="project" value="TreeGrafter"/>
</dbReference>
<feature type="transmembrane region" description="Helical" evidence="17">
    <location>
        <begin position="379"/>
        <end position="402"/>
    </location>
</feature>
<geneLocation type="mitochondrion" evidence="20"/>
<feature type="transmembrane region" description="Helical" evidence="17">
    <location>
        <begin position="181"/>
        <end position="203"/>
    </location>
</feature>
<comment type="function">
    <text evidence="17">Core subunit of the mitochondrial membrane respiratory chain NADH dehydrogenase (Complex I) which catalyzes electron transfer from NADH through the respiratory chain, using ubiquinone as an electron acceptor. Essential for the catalytic activity and assembly of complex I.</text>
</comment>
<evidence type="ECO:0000256" key="3">
    <source>
        <dbReference type="ARBA" id="ARBA00009025"/>
    </source>
</evidence>
<evidence type="ECO:0000256" key="13">
    <source>
        <dbReference type="ARBA" id="ARBA00023075"/>
    </source>
</evidence>
<reference evidence="20" key="1">
    <citation type="submission" date="2020-08" db="EMBL/GenBank/DDBJ databases">
        <authorList>
            <person name="Xiao J.-H."/>
            <person name="Wang J.-X."/>
            <person name="Huang D.-W."/>
        </authorList>
    </citation>
    <scope>NUCLEOTIDE SEQUENCE</scope>
</reference>
<dbReference type="PANTHER" id="PTHR43507:SF20">
    <property type="entry name" value="NADH-UBIQUINONE OXIDOREDUCTASE CHAIN 4"/>
    <property type="match status" value="1"/>
</dbReference>
<dbReference type="PANTHER" id="PTHR43507">
    <property type="entry name" value="NADH-UBIQUINONE OXIDOREDUCTASE CHAIN 4"/>
    <property type="match status" value="1"/>
</dbReference>
<gene>
    <name evidence="20" type="primary">ND4</name>
</gene>
<feature type="transmembrane region" description="Helical" evidence="17">
    <location>
        <begin position="143"/>
        <end position="161"/>
    </location>
</feature>
<evidence type="ECO:0000256" key="8">
    <source>
        <dbReference type="ARBA" id="ARBA00022692"/>
    </source>
</evidence>
<evidence type="ECO:0000259" key="18">
    <source>
        <dbReference type="Pfam" id="PF00361"/>
    </source>
</evidence>
<dbReference type="GO" id="GO:0031966">
    <property type="term" value="C:mitochondrial membrane"/>
    <property type="evidence" value="ECO:0007669"/>
    <property type="project" value="UniProtKB-SubCell"/>
</dbReference>
<evidence type="ECO:0000256" key="12">
    <source>
        <dbReference type="ARBA" id="ARBA00023027"/>
    </source>
</evidence>
<comment type="similarity">
    <text evidence="3 17">Belongs to the complex I subunit 4 family.</text>
</comment>
<dbReference type="GO" id="GO:0008137">
    <property type="term" value="F:NADH dehydrogenase (ubiquinone) activity"/>
    <property type="evidence" value="ECO:0007669"/>
    <property type="project" value="UniProtKB-UniRule"/>
</dbReference>
<evidence type="ECO:0000256" key="15">
    <source>
        <dbReference type="ARBA" id="ARBA00023136"/>
    </source>
</evidence>
<keyword evidence="15 17" id="KW-0472">Membrane</keyword>
<feature type="transmembrane region" description="Helical" evidence="17">
    <location>
        <begin position="111"/>
        <end position="131"/>
    </location>
</feature>
<keyword evidence="13 17" id="KW-0830">Ubiquinone</keyword>
<keyword evidence="12 17" id="KW-0520">NAD</keyword>
<feature type="transmembrane region" description="Helical" evidence="17">
    <location>
        <begin position="304"/>
        <end position="325"/>
    </location>
</feature>
<feature type="transmembrane region" description="Helical" evidence="17">
    <location>
        <begin position="275"/>
        <end position="298"/>
    </location>
</feature>
<protein>
    <recommendedName>
        <fullName evidence="5 17">NADH-ubiquinone oxidoreductase chain 4</fullName>
        <ecNumber evidence="4 17">7.1.1.2</ecNumber>
    </recommendedName>
</protein>
<proteinExistence type="inferred from homology"/>
<evidence type="ECO:0000256" key="6">
    <source>
        <dbReference type="ARBA" id="ARBA00022448"/>
    </source>
</evidence>
<keyword evidence="9" id="KW-1278">Translocase</keyword>
<feature type="transmembrane region" description="Helical" evidence="17">
    <location>
        <begin position="60"/>
        <end position="80"/>
    </location>
</feature>
<keyword evidence="8 17" id="KW-0812">Transmembrane</keyword>
<evidence type="ECO:0000256" key="9">
    <source>
        <dbReference type="ARBA" id="ARBA00022967"/>
    </source>
</evidence>
<keyword evidence="11 17" id="KW-1133">Transmembrane helix</keyword>
<keyword evidence="7 17" id="KW-0679">Respiratory chain</keyword>
<keyword evidence="14 17" id="KW-0496">Mitochondrion</keyword>
<feature type="transmembrane region" description="Helical" evidence="17">
    <location>
        <begin position="87"/>
        <end position="105"/>
    </location>
</feature>
<reference evidence="20" key="2">
    <citation type="journal article" name="Insects">
        <title>Tracking the Distribution and Burst of Nuclear Mitochondrial DNA Sequences (NUMTs) in Fig Wasp Genomes.</title>
        <authorList>
            <person name="Wang J.X."/>
            <person name="Liu J."/>
            <person name="Miao Y.H."/>
            <person name="Huang D.W."/>
            <person name="Xiao J.H."/>
        </authorList>
    </citation>
    <scope>NUCLEOTIDE SEQUENCE</scope>
</reference>
<feature type="transmembrane region" description="Helical" evidence="17">
    <location>
        <begin position="21"/>
        <end position="40"/>
    </location>
</feature>
<feature type="transmembrane region" description="Helical" evidence="17">
    <location>
        <begin position="215"/>
        <end position="235"/>
    </location>
</feature>
<dbReference type="GO" id="GO:0015990">
    <property type="term" value="P:electron transport coupled proton transport"/>
    <property type="evidence" value="ECO:0007669"/>
    <property type="project" value="TreeGrafter"/>
</dbReference>
<evidence type="ECO:0000256" key="17">
    <source>
        <dbReference type="RuleBase" id="RU003297"/>
    </source>
</evidence>
<sequence length="446" mass="52764">MMKFILFIVFMKFNIMILNKKILMFISSILLMLISLIFMFSSNFSMDWMMIYSWMGVDLISFILILLTLWIMSMMFLISMKFNNKKLYSLILLILLISLIFSFMSMNYFMFYLWFEISLFPTFLLIMGWGYQPERINASMFMLMYTLFASLPMLIIIMNLFKKLNSLNYLIILNNSILMNLYNLLFYWYMIFAFLVKLPLFLFHMWLPKAHVEAPVTGSMILAGIMLKLGGYGIMRSMMIMKLYSVKYNYLVMIISLIGMMLLSLVCLRQFDMKLLVAYSSVVHMGMMLMGLMSMMYWGFLGGLMMMVAHGICSSAMFMLVNMVYERTKSRNMFINKGLVNLFPSLSLWWFMFCACNMSSPVSLNLLSELMIISILLNWSFNIIYILMISMYISAMYSLYLFSFSQHGKFSNLLSKFNNINLLEYMNLFFHWIPLNLLIMKMELFF</sequence>
<evidence type="ECO:0000313" key="20">
    <source>
        <dbReference type="EMBL" id="QST21670.1"/>
    </source>
</evidence>
<feature type="domain" description="NADH:quinone oxidoreductase/Mrp antiporter transmembrane" evidence="18">
    <location>
        <begin position="105"/>
        <end position="393"/>
    </location>
</feature>
<dbReference type="EC" id="7.1.1.2" evidence="4 17"/>
<comment type="subcellular location">
    <subcellularLocation>
        <location evidence="2 17">Mitochondrion membrane</location>
        <topology evidence="2 17">Multi-pass membrane protein</topology>
    </subcellularLocation>
</comment>
<feature type="transmembrane region" description="Helical" evidence="17">
    <location>
        <begin position="422"/>
        <end position="440"/>
    </location>
</feature>
<accession>A0A8A1S204</accession>
<dbReference type="Pfam" id="PF00361">
    <property type="entry name" value="Proton_antipo_M"/>
    <property type="match status" value="1"/>
</dbReference>
<keyword evidence="10 17" id="KW-0249">Electron transport</keyword>
<feature type="domain" description="NADH:ubiquinone oxidoreductase chain 4 N-terminal" evidence="19">
    <location>
        <begin position="1"/>
        <end position="101"/>
    </location>
</feature>
<feature type="transmembrane region" description="Helical" evidence="17">
    <location>
        <begin position="247"/>
        <end position="268"/>
    </location>
</feature>
<dbReference type="InterPro" id="IPR001750">
    <property type="entry name" value="ND/Mrp_TM"/>
</dbReference>
<evidence type="ECO:0000256" key="10">
    <source>
        <dbReference type="ARBA" id="ARBA00022982"/>
    </source>
</evidence>
<evidence type="ECO:0000256" key="11">
    <source>
        <dbReference type="ARBA" id="ARBA00022989"/>
    </source>
</evidence>
<dbReference type="PRINTS" id="PR01437">
    <property type="entry name" value="NUOXDRDTASE4"/>
</dbReference>
<evidence type="ECO:0000256" key="7">
    <source>
        <dbReference type="ARBA" id="ARBA00022660"/>
    </source>
</evidence>
<name>A0A8A1S204_APOBA</name>
<comment type="function">
    <text evidence="1">Core subunit of the mitochondrial membrane respiratory chain NADH dehydrogenase (Complex I) that is believed to belong to the minimal assembly required for catalysis. Complex I functions in the transfer of electrons from NADH to the respiratory chain. The immediate electron acceptor for the enzyme is believed to be ubiquinone.</text>
</comment>